<feature type="domain" description="Response regulatory" evidence="3">
    <location>
        <begin position="23"/>
        <end position="136"/>
    </location>
</feature>
<organism evidence="4 5">
    <name type="scientific">Pelagovum pacificum</name>
    <dbReference type="NCBI Taxonomy" id="2588711"/>
    <lineage>
        <taxon>Bacteria</taxon>
        <taxon>Pseudomonadati</taxon>
        <taxon>Pseudomonadota</taxon>
        <taxon>Alphaproteobacteria</taxon>
        <taxon>Rhodobacterales</taxon>
        <taxon>Paracoccaceae</taxon>
        <taxon>Pelagovum</taxon>
    </lineage>
</organism>
<name>A0A5C5GHM9_9RHOB</name>
<dbReference type="Proteomes" id="UP000314011">
    <property type="component" value="Unassembled WGS sequence"/>
</dbReference>
<keyword evidence="5" id="KW-1185">Reference proteome</keyword>
<comment type="caution">
    <text evidence="4">The sequence shown here is derived from an EMBL/GenBank/DDBJ whole genome shotgun (WGS) entry which is preliminary data.</text>
</comment>
<evidence type="ECO:0000313" key="5">
    <source>
        <dbReference type="Proteomes" id="UP000314011"/>
    </source>
</evidence>
<dbReference type="InterPro" id="IPR001789">
    <property type="entry name" value="Sig_transdc_resp-reg_receiver"/>
</dbReference>
<dbReference type="OrthoDB" id="7831674at2"/>
<reference evidence="4 5" key="1">
    <citation type="submission" date="2019-06" db="EMBL/GenBank/DDBJ databases">
        <title>Genome of new Rhodobacteraceae sp. SM1903.</title>
        <authorList>
            <person name="Ren X."/>
        </authorList>
    </citation>
    <scope>NUCLEOTIDE SEQUENCE [LARGE SCALE GENOMIC DNA]</scope>
    <source>
        <strain evidence="4 5">SM1903</strain>
    </source>
</reference>
<protein>
    <submittedName>
        <fullName evidence="4">Response regulator</fullName>
    </submittedName>
</protein>
<evidence type="ECO:0000313" key="4">
    <source>
        <dbReference type="EMBL" id="TNY33617.1"/>
    </source>
</evidence>
<dbReference type="InterPro" id="IPR050595">
    <property type="entry name" value="Bact_response_regulator"/>
</dbReference>
<dbReference type="Pfam" id="PF00072">
    <property type="entry name" value="Response_reg"/>
    <property type="match status" value="1"/>
</dbReference>
<dbReference type="SUPFAM" id="SSF52172">
    <property type="entry name" value="CheY-like"/>
    <property type="match status" value="1"/>
</dbReference>
<dbReference type="InterPro" id="IPR011006">
    <property type="entry name" value="CheY-like_superfamily"/>
</dbReference>
<dbReference type="CDD" id="cd00156">
    <property type="entry name" value="REC"/>
    <property type="match status" value="1"/>
</dbReference>
<accession>A0A5C5GHM9</accession>
<feature type="modified residue" description="4-aspartylphosphate" evidence="2">
    <location>
        <position position="72"/>
    </location>
</feature>
<dbReference type="PANTHER" id="PTHR44591">
    <property type="entry name" value="STRESS RESPONSE REGULATOR PROTEIN 1"/>
    <property type="match status" value="1"/>
</dbReference>
<dbReference type="Gene3D" id="3.40.50.2300">
    <property type="match status" value="1"/>
</dbReference>
<dbReference type="PROSITE" id="PS50110">
    <property type="entry name" value="RESPONSE_REGULATORY"/>
    <property type="match status" value="1"/>
</dbReference>
<dbReference type="RefSeq" id="WP_140194306.1">
    <property type="nucleotide sequence ID" value="NZ_CP065915.1"/>
</dbReference>
<proteinExistence type="predicted"/>
<evidence type="ECO:0000256" key="2">
    <source>
        <dbReference type="PROSITE-ProRule" id="PRU00169"/>
    </source>
</evidence>
<dbReference type="SMART" id="SM00448">
    <property type="entry name" value="REC"/>
    <property type="match status" value="1"/>
</dbReference>
<dbReference type="GO" id="GO:0000160">
    <property type="term" value="P:phosphorelay signal transduction system"/>
    <property type="evidence" value="ECO:0007669"/>
    <property type="project" value="InterPro"/>
</dbReference>
<dbReference type="AlphaFoldDB" id="A0A5C5GHM9"/>
<sequence length="237" mass="25096">MDTLDEFLMSRPPTPARPLLGVTVLVVEDSRYACDALRLLCLRSGARIRRADSLANARRHLRVYRPTCVIVDMGLPDGPGEELLAELSGATPAVDVLLATSGDPSAESSAVAAGAMQFLPKPLTSLAEFQTAILSRLPSDRQPSGPRAIPREVVDPDPLAFRDDLLSVSGLLSDLGDDQSSEAVNYAVRFLAGLALSAGDTPLARAASDIDRATDRAAALARLKALIEARIRDAATV</sequence>
<keyword evidence="1 2" id="KW-0597">Phosphoprotein</keyword>
<gene>
    <name evidence="4" type="ORF">FHY64_10195</name>
</gene>
<evidence type="ECO:0000256" key="1">
    <source>
        <dbReference type="ARBA" id="ARBA00022553"/>
    </source>
</evidence>
<evidence type="ECO:0000259" key="3">
    <source>
        <dbReference type="PROSITE" id="PS50110"/>
    </source>
</evidence>
<dbReference type="EMBL" id="VFFF01000001">
    <property type="protein sequence ID" value="TNY33617.1"/>
    <property type="molecule type" value="Genomic_DNA"/>
</dbReference>
<dbReference type="PANTHER" id="PTHR44591:SF25">
    <property type="entry name" value="CHEMOTAXIS TWO-COMPONENT RESPONSE REGULATOR"/>
    <property type="match status" value="1"/>
</dbReference>